<dbReference type="EMBL" id="KD004134">
    <property type="protein sequence ID" value="EMS68620.1"/>
    <property type="molecule type" value="Genomic_DNA"/>
</dbReference>
<dbReference type="AlphaFoldDB" id="M8ATS0"/>
<dbReference type="InterPro" id="IPR045005">
    <property type="entry name" value="BPM1-6"/>
</dbReference>
<proteinExistence type="predicted"/>
<name>M8ATS0_TRIUA</name>
<dbReference type="PANTHER" id="PTHR26379">
    <property type="entry name" value="BTB/POZ AND MATH DOMAIN-CONTAINING PROTEIN 1"/>
    <property type="match status" value="1"/>
</dbReference>
<gene>
    <name evidence="2" type="ORF">TRIUR3_33636</name>
</gene>
<dbReference type="Pfam" id="PF22486">
    <property type="entry name" value="MATH_2"/>
    <property type="match status" value="1"/>
</dbReference>
<dbReference type="SUPFAM" id="SSF54695">
    <property type="entry name" value="POZ domain"/>
    <property type="match status" value="1"/>
</dbReference>
<dbReference type="eggNOG" id="KOG1987">
    <property type="taxonomic scope" value="Eukaryota"/>
</dbReference>
<dbReference type="InterPro" id="IPR008974">
    <property type="entry name" value="TRAF-like"/>
</dbReference>
<dbReference type="PANTHER" id="PTHR26379:SF446">
    <property type="entry name" value="BTB_POZ AND MATH DOMAIN-CONTAINING PROTEIN 1"/>
    <property type="match status" value="1"/>
</dbReference>
<dbReference type="InterPro" id="IPR000210">
    <property type="entry name" value="BTB/POZ_dom"/>
</dbReference>
<organism evidence="2">
    <name type="scientific">Triticum urartu</name>
    <name type="common">Red wild einkorn</name>
    <name type="synonym">Crithodium urartu</name>
    <dbReference type="NCBI Taxonomy" id="4572"/>
    <lineage>
        <taxon>Eukaryota</taxon>
        <taxon>Viridiplantae</taxon>
        <taxon>Streptophyta</taxon>
        <taxon>Embryophyta</taxon>
        <taxon>Tracheophyta</taxon>
        <taxon>Spermatophyta</taxon>
        <taxon>Magnoliopsida</taxon>
        <taxon>Liliopsida</taxon>
        <taxon>Poales</taxon>
        <taxon>Poaceae</taxon>
        <taxon>BOP clade</taxon>
        <taxon>Pooideae</taxon>
        <taxon>Triticodae</taxon>
        <taxon>Triticeae</taxon>
        <taxon>Triticinae</taxon>
        <taxon>Triticum</taxon>
    </lineage>
</organism>
<evidence type="ECO:0000313" key="2">
    <source>
        <dbReference type="EMBL" id="EMS68620.1"/>
    </source>
</evidence>
<evidence type="ECO:0000256" key="1">
    <source>
        <dbReference type="ARBA" id="ARBA00004906"/>
    </source>
</evidence>
<dbReference type="PROSITE" id="PS50144">
    <property type="entry name" value="MATH"/>
    <property type="match status" value="1"/>
</dbReference>
<dbReference type="Gene3D" id="2.60.210.10">
    <property type="entry name" value="Apoptosis, Tumor Necrosis Factor Receptor Associated Protein 2, Chain A"/>
    <property type="match status" value="1"/>
</dbReference>
<dbReference type="GO" id="GO:0016567">
    <property type="term" value="P:protein ubiquitination"/>
    <property type="evidence" value="ECO:0007669"/>
    <property type="project" value="InterPro"/>
</dbReference>
<dbReference type="InterPro" id="IPR002083">
    <property type="entry name" value="MATH/TRAF_dom"/>
</dbReference>
<comment type="pathway">
    <text evidence="1">Protein modification; protein ubiquitination.</text>
</comment>
<reference evidence="2" key="1">
    <citation type="journal article" date="2013" name="Nature">
        <title>Draft genome of the wheat A-genome progenitor Triticum urartu.</title>
        <authorList>
            <person name="Ling H.Q."/>
            <person name="Zhao S."/>
            <person name="Liu D."/>
            <person name="Wang J."/>
            <person name="Sun H."/>
            <person name="Zhang C."/>
            <person name="Fan H."/>
            <person name="Li D."/>
            <person name="Dong L."/>
            <person name="Tao Y."/>
            <person name="Gao C."/>
            <person name="Wu H."/>
            <person name="Li Y."/>
            <person name="Cui Y."/>
            <person name="Guo X."/>
            <person name="Zheng S."/>
            <person name="Wang B."/>
            <person name="Yu K."/>
            <person name="Liang Q."/>
            <person name="Yang W."/>
            <person name="Lou X."/>
            <person name="Chen J."/>
            <person name="Feng M."/>
            <person name="Jian J."/>
            <person name="Zhang X."/>
            <person name="Luo G."/>
            <person name="Jiang Y."/>
            <person name="Liu J."/>
            <person name="Wang Z."/>
            <person name="Sha Y."/>
            <person name="Zhang B."/>
            <person name="Wu H."/>
            <person name="Tang D."/>
            <person name="Shen Q."/>
            <person name="Xue P."/>
            <person name="Zou S."/>
            <person name="Wang X."/>
            <person name="Liu X."/>
            <person name="Wang F."/>
            <person name="Yang Y."/>
            <person name="An X."/>
            <person name="Dong Z."/>
            <person name="Zhang K."/>
            <person name="Zhang X."/>
            <person name="Luo M.C."/>
            <person name="Dvorak J."/>
            <person name="Tong Y."/>
            <person name="Wang J."/>
            <person name="Yang H."/>
            <person name="Li Z."/>
            <person name="Wang D."/>
            <person name="Zhang A."/>
            <person name="Wang J."/>
        </authorList>
    </citation>
    <scope>NUCLEOTIDE SEQUENCE</scope>
</reference>
<dbReference type="InterPro" id="IPR011333">
    <property type="entry name" value="SKP1/BTB/POZ_sf"/>
</dbReference>
<dbReference type="CDD" id="cd00121">
    <property type="entry name" value="MATH"/>
    <property type="match status" value="1"/>
</dbReference>
<protein>
    <submittedName>
        <fullName evidence="2">BTB/POZ and MATH domain-containing protein 3</fullName>
    </submittedName>
</protein>
<dbReference type="STRING" id="4572.M8ATS0"/>
<dbReference type="Pfam" id="PF00651">
    <property type="entry name" value="BTB"/>
    <property type="match status" value="1"/>
</dbReference>
<dbReference type="Gene3D" id="3.30.710.10">
    <property type="entry name" value="Potassium Channel Kv1.1, Chain A"/>
    <property type="match status" value="1"/>
</dbReference>
<accession>M8ATS0</accession>
<sequence>MRLATVMFRRALRPVVLLNKKSVRRWSPEKTRERGNKSRWYSWWLEACTNKAAGSTVRLKVPRPNLAWRSRKGQRPREQAAKNSLAGEMAKPEARITTVGSSAFRFRVDYEQSKKLPVGKAIHTDVVSAGGHHWRIEFFPRGQTEADKGEYVSIFFRHMSKTRRIRAIIEAFVIGSDGKPSSPDILQRTFQTFEINGDKGRRDSWGRNRFAKGTILEKIFLAERNVTFVCTIILIDDKPAILVPPSDIGAHLGRLLDHTDGTDVSFIVGDETFHAHRSSEHSSSFCMFVHNSPAICNVNSMVLYDQYVIHQATRPRTCNIMLRFIYTDELPGENDLEDYSAEMFQDLLAAADRYCNARII</sequence>
<dbReference type="SUPFAM" id="SSF49599">
    <property type="entry name" value="TRAF domain-like"/>
    <property type="match status" value="1"/>
</dbReference>